<sequence length="377" mass="40168">MTKLLWLCHAGGGNLPPSLGVARALKRRGHEVVFAVKSDMTDRIDRAGFRSIGVSSSDSDLPRYSGGPPVPPLACYLTSPNVSDELKRIIKAQQPGVLLVDAMFPAALAISPTFGLPTVVFSHTFLFRQMETWRNVIAQLGAMRVDAGFDPLPDADALWLSQTRMIVTSVKELEAPALPGWEKVRHVGPIIEDESIAQTADLPWDASDPTPMALVSFATAKGQFSQDKIQRVLDGLAAVPIHVVATTGVHAVLEDLRIPGNAVALKYAAHNPILRRAALCVTHGGHGTLMRSLIHGVPMLVLPGTGHDQLPNSKAVDEWGVGKALAGDATPTEISIAAQSLLNTASFSEEAKRLGQMISPYDGAENAATEIEAVLQA</sequence>
<feature type="domain" description="Erythromycin biosynthesis protein CIII-like C-terminal" evidence="1">
    <location>
        <begin position="231"/>
        <end position="356"/>
    </location>
</feature>
<dbReference type="STRING" id="639004.SAMN04488239_115131"/>
<keyword evidence="3" id="KW-1185">Reference proteome</keyword>
<dbReference type="AlphaFoldDB" id="A0A1G7B1E1"/>
<keyword evidence="2" id="KW-0808">Transferase</keyword>
<evidence type="ECO:0000313" key="3">
    <source>
        <dbReference type="Proteomes" id="UP000199628"/>
    </source>
</evidence>
<dbReference type="Proteomes" id="UP000199628">
    <property type="component" value="Unassembled WGS sequence"/>
</dbReference>
<dbReference type="Pfam" id="PF06722">
    <property type="entry name" value="EryCIII-like_C"/>
    <property type="match status" value="1"/>
</dbReference>
<organism evidence="2 3">
    <name type="scientific">Ruegeria marina</name>
    <dbReference type="NCBI Taxonomy" id="639004"/>
    <lineage>
        <taxon>Bacteria</taxon>
        <taxon>Pseudomonadati</taxon>
        <taxon>Pseudomonadota</taxon>
        <taxon>Alphaproteobacteria</taxon>
        <taxon>Rhodobacterales</taxon>
        <taxon>Roseobacteraceae</taxon>
        <taxon>Ruegeria</taxon>
    </lineage>
</organism>
<dbReference type="PANTHER" id="PTHR21015">
    <property type="entry name" value="UDP-N-ACETYLGLUCOSAMINE--N-ACETYLMURAMYL-(PENTAPEPTIDE) PYROPHOSPHORYL-UNDECAPRENOL N-ACETYLGLUCOSAMINE TRANSFERASE 1"/>
    <property type="match status" value="1"/>
</dbReference>
<dbReference type="GO" id="GO:0008194">
    <property type="term" value="F:UDP-glycosyltransferase activity"/>
    <property type="evidence" value="ECO:0007669"/>
    <property type="project" value="InterPro"/>
</dbReference>
<name>A0A1G7B1E1_9RHOB</name>
<evidence type="ECO:0000313" key="2">
    <source>
        <dbReference type="EMBL" id="SDE20843.1"/>
    </source>
</evidence>
<dbReference type="InterPro" id="IPR010610">
    <property type="entry name" value="EryCIII-like_C"/>
</dbReference>
<reference evidence="3" key="1">
    <citation type="submission" date="2016-10" db="EMBL/GenBank/DDBJ databases">
        <authorList>
            <person name="Varghese N."/>
            <person name="Submissions S."/>
        </authorList>
    </citation>
    <scope>NUCLEOTIDE SEQUENCE [LARGE SCALE GENOMIC DNA]</scope>
    <source>
        <strain evidence="3">CGMCC 1.9108</strain>
    </source>
</reference>
<evidence type="ECO:0000259" key="1">
    <source>
        <dbReference type="Pfam" id="PF06722"/>
    </source>
</evidence>
<proteinExistence type="predicted"/>
<dbReference type="OrthoDB" id="139086at2"/>
<dbReference type="InterPro" id="IPR002213">
    <property type="entry name" value="UDP_glucos_trans"/>
</dbReference>
<dbReference type="PANTHER" id="PTHR21015:SF22">
    <property type="entry name" value="GLYCOSYLTRANSFERASE"/>
    <property type="match status" value="1"/>
</dbReference>
<dbReference type="Gene3D" id="3.40.50.2000">
    <property type="entry name" value="Glycogen Phosphorylase B"/>
    <property type="match status" value="2"/>
</dbReference>
<accession>A0A1G7B1E1</accession>
<dbReference type="CDD" id="cd03784">
    <property type="entry name" value="GT1_Gtf-like"/>
    <property type="match status" value="1"/>
</dbReference>
<dbReference type="EMBL" id="FMZV01000015">
    <property type="protein sequence ID" value="SDE20843.1"/>
    <property type="molecule type" value="Genomic_DNA"/>
</dbReference>
<dbReference type="GO" id="GO:0016758">
    <property type="term" value="F:hexosyltransferase activity"/>
    <property type="evidence" value="ECO:0007669"/>
    <property type="project" value="UniProtKB-ARBA"/>
</dbReference>
<protein>
    <submittedName>
        <fullName evidence="2">Glycosyltransferase, MGT family</fullName>
    </submittedName>
</protein>
<gene>
    <name evidence="2" type="ORF">SAMN04488239_115131</name>
</gene>
<dbReference type="SUPFAM" id="SSF53756">
    <property type="entry name" value="UDP-Glycosyltransferase/glycogen phosphorylase"/>
    <property type="match status" value="1"/>
</dbReference>